<gene>
    <name evidence="2" type="ORF">GCM10008906_29440</name>
</gene>
<evidence type="ECO:0000256" key="1">
    <source>
        <dbReference type="SAM" id="Phobius"/>
    </source>
</evidence>
<organism evidence="2 3">
    <name type="scientific">Clostridium oceanicum</name>
    <dbReference type="NCBI Taxonomy" id="1543"/>
    <lineage>
        <taxon>Bacteria</taxon>
        <taxon>Bacillati</taxon>
        <taxon>Bacillota</taxon>
        <taxon>Clostridia</taxon>
        <taxon>Eubacteriales</taxon>
        <taxon>Clostridiaceae</taxon>
        <taxon>Clostridium</taxon>
    </lineage>
</organism>
<keyword evidence="1" id="KW-1133">Transmembrane helix</keyword>
<keyword evidence="1" id="KW-0812">Transmembrane</keyword>
<accession>A0ABP3UXN0</accession>
<comment type="caution">
    <text evidence="2">The sequence shown here is derived from an EMBL/GenBank/DDBJ whole genome shotgun (WGS) entry which is preliminary data.</text>
</comment>
<proteinExistence type="predicted"/>
<keyword evidence="3" id="KW-1185">Reference proteome</keyword>
<dbReference type="RefSeq" id="WP_343762705.1">
    <property type="nucleotide sequence ID" value="NZ_BAAACG010000013.1"/>
</dbReference>
<dbReference type="EMBL" id="BAAACG010000013">
    <property type="protein sequence ID" value="GAA0744488.1"/>
    <property type="molecule type" value="Genomic_DNA"/>
</dbReference>
<keyword evidence="1" id="KW-0472">Membrane</keyword>
<reference evidence="3" key="1">
    <citation type="journal article" date="2019" name="Int. J. Syst. Evol. Microbiol.">
        <title>The Global Catalogue of Microorganisms (GCM) 10K type strain sequencing project: providing services to taxonomists for standard genome sequencing and annotation.</title>
        <authorList>
            <consortium name="The Broad Institute Genomics Platform"/>
            <consortium name="The Broad Institute Genome Sequencing Center for Infectious Disease"/>
            <person name="Wu L."/>
            <person name="Ma J."/>
        </authorList>
    </citation>
    <scope>NUCLEOTIDE SEQUENCE [LARGE SCALE GENOMIC DNA]</scope>
    <source>
        <strain evidence="3">JCM 1407</strain>
    </source>
</reference>
<sequence length="141" mass="16534">MNFIIKKNKLKVGVIIKKTIVSIILFIVTITIVTFYSFALNKECTELINQSNTLENLVLSNSWDKAYKQSNKLLKDWQNDDNKISMVINHSEIENIHVELWKFTQYIKMKNKDEALASIHVIKYSLKHIINNEKVNIRNIL</sequence>
<feature type="transmembrane region" description="Helical" evidence="1">
    <location>
        <begin position="20"/>
        <end position="39"/>
    </location>
</feature>
<dbReference type="InterPro" id="IPR025373">
    <property type="entry name" value="DUF4363"/>
</dbReference>
<dbReference type="Proteomes" id="UP001501510">
    <property type="component" value="Unassembled WGS sequence"/>
</dbReference>
<name>A0ABP3UXN0_9CLOT</name>
<evidence type="ECO:0000313" key="3">
    <source>
        <dbReference type="Proteomes" id="UP001501510"/>
    </source>
</evidence>
<protein>
    <recommendedName>
        <fullName evidence="4">DUF4363 family protein</fullName>
    </recommendedName>
</protein>
<evidence type="ECO:0000313" key="2">
    <source>
        <dbReference type="EMBL" id="GAA0744488.1"/>
    </source>
</evidence>
<evidence type="ECO:0008006" key="4">
    <source>
        <dbReference type="Google" id="ProtNLM"/>
    </source>
</evidence>
<dbReference type="Pfam" id="PF14276">
    <property type="entry name" value="DUF4363"/>
    <property type="match status" value="1"/>
</dbReference>